<dbReference type="SUPFAM" id="SSF57903">
    <property type="entry name" value="FYVE/PHD zinc finger"/>
    <property type="match status" value="1"/>
</dbReference>
<dbReference type="Pfam" id="PF13639">
    <property type="entry name" value="zf-RING_2"/>
    <property type="match status" value="1"/>
</dbReference>
<evidence type="ECO:0000313" key="9">
    <source>
        <dbReference type="Proteomes" id="UP000006906"/>
    </source>
</evidence>
<proteinExistence type="predicted"/>
<dbReference type="InterPro" id="IPR001841">
    <property type="entry name" value="Znf_RING"/>
</dbReference>
<gene>
    <name evidence="8" type="ORF">CHLRE_16g668550v5</name>
</gene>
<dbReference type="ExpressionAtlas" id="A0A2K3CUD6">
    <property type="expression patterns" value="baseline"/>
</dbReference>
<dbReference type="InParanoid" id="A0A2K3CUD6"/>
<dbReference type="Proteomes" id="UP000006906">
    <property type="component" value="Chromosome 16"/>
</dbReference>
<dbReference type="InterPro" id="IPR007461">
    <property type="entry name" value="Ysc84_actin-binding"/>
</dbReference>
<organism evidence="8 9">
    <name type="scientific">Chlamydomonas reinhardtii</name>
    <name type="common">Chlamydomonas smithii</name>
    <dbReference type="NCBI Taxonomy" id="3055"/>
    <lineage>
        <taxon>Eukaryota</taxon>
        <taxon>Viridiplantae</taxon>
        <taxon>Chlorophyta</taxon>
        <taxon>core chlorophytes</taxon>
        <taxon>Chlorophyceae</taxon>
        <taxon>CS clade</taxon>
        <taxon>Chlamydomonadales</taxon>
        <taxon>Chlamydomonadaceae</taxon>
        <taxon>Chlamydomonas</taxon>
    </lineage>
</organism>
<dbReference type="Pfam" id="PF01363">
    <property type="entry name" value="FYVE"/>
    <property type="match status" value="1"/>
</dbReference>
<keyword evidence="2 4" id="KW-0863">Zinc-finger</keyword>
<keyword evidence="9" id="KW-1185">Reference proteome</keyword>
<dbReference type="AlphaFoldDB" id="A0A2K3CUD6"/>
<feature type="region of interest" description="Disordered" evidence="5">
    <location>
        <begin position="110"/>
        <end position="143"/>
    </location>
</feature>
<dbReference type="InterPro" id="IPR051702">
    <property type="entry name" value="SH3_domain_YSC84-like"/>
</dbReference>
<dbReference type="InterPro" id="IPR017455">
    <property type="entry name" value="Znf_FYVE-rel"/>
</dbReference>
<evidence type="ECO:0000256" key="1">
    <source>
        <dbReference type="ARBA" id="ARBA00022723"/>
    </source>
</evidence>
<dbReference type="CDD" id="cd11526">
    <property type="entry name" value="SYLF_FYVE"/>
    <property type="match status" value="1"/>
</dbReference>
<dbReference type="GeneID" id="5724718"/>
<dbReference type="KEGG" id="cre:CHLRE_16g668550v5"/>
<dbReference type="PROSITE" id="PS50178">
    <property type="entry name" value="ZF_FYVE"/>
    <property type="match status" value="1"/>
</dbReference>
<evidence type="ECO:0000256" key="3">
    <source>
        <dbReference type="ARBA" id="ARBA00022833"/>
    </source>
</evidence>
<dbReference type="EMBL" id="CM008977">
    <property type="protein sequence ID" value="PNW71898.1"/>
    <property type="molecule type" value="Genomic_DNA"/>
</dbReference>
<keyword evidence="3" id="KW-0862">Zinc</keyword>
<dbReference type="InterPro" id="IPR000306">
    <property type="entry name" value="Znf_FYVE"/>
</dbReference>
<evidence type="ECO:0000259" key="7">
    <source>
        <dbReference type="PROSITE" id="PS50178"/>
    </source>
</evidence>
<dbReference type="PANTHER" id="PTHR15629">
    <property type="entry name" value="SH3YL1 PROTEIN"/>
    <property type="match status" value="1"/>
</dbReference>
<evidence type="ECO:0000259" key="6">
    <source>
        <dbReference type="PROSITE" id="PS50089"/>
    </source>
</evidence>
<dbReference type="SMART" id="SM00064">
    <property type="entry name" value="FYVE"/>
    <property type="match status" value="1"/>
</dbReference>
<dbReference type="Gramene" id="PNW71898">
    <property type="protein sequence ID" value="PNW71898"/>
    <property type="gene ID" value="CHLRE_16g668550v5"/>
</dbReference>
<dbReference type="RefSeq" id="XP_042915834.1">
    <property type="nucleotide sequence ID" value="XM_043071111.1"/>
</dbReference>
<evidence type="ECO:0000256" key="4">
    <source>
        <dbReference type="PROSITE-ProRule" id="PRU00175"/>
    </source>
</evidence>
<dbReference type="PROSITE" id="PS50089">
    <property type="entry name" value="ZF_RING_2"/>
    <property type="match status" value="1"/>
</dbReference>
<evidence type="ECO:0008006" key="10">
    <source>
        <dbReference type="Google" id="ProtNLM"/>
    </source>
</evidence>
<dbReference type="InterPro" id="IPR011011">
    <property type="entry name" value="Znf_FYVE_PHD"/>
</dbReference>
<dbReference type="GO" id="GO:0035091">
    <property type="term" value="F:phosphatidylinositol binding"/>
    <property type="evidence" value="ECO:0000318"/>
    <property type="project" value="GO_Central"/>
</dbReference>
<keyword evidence="1" id="KW-0479">Metal-binding</keyword>
<feature type="compositionally biased region" description="Low complexity" evidence="5">
    <location>
        <begin position="115"/>
        <end position="134"/>
    </location>
</feature>
<accession>A0A2K3CUD6</accession>
<dbReference type="OMA" id="SEYEERW"/>
<name>A0A2K3CUD6_CHLRE</name>
<feature type="region of interest" description="Disordered" evidence="5">
    <location>
        <begin position="192"/>
        <end position="304"/>
    </location>
</feature>
<evidence type="ECO:0000256" key="2">
    <source>
        <dbReference type="ARBA" id="ARBA00022771"/>
    </source>
</evidence>
<dbReference type="PANTHER" id="PTHR15629:SF2">
    <property type="entry name" value="SH3 DOMAIN-CONTAINING YSC84-LIKE PROTEIN 1"/>
    <property type="match status" value="1"/>
</dbReference>
<dbReference type="Pfam" id="PF04366">
    <property type="entry name" value="Ysc84"/>
    <property type="match status" value="1"/>
</dbReference>
<protein>
    <recommendedName>
        <fullName evidence="10">FYVE-type domain-containing protein</fullName>
    </recommendedName>
</protein>
<dbReference type="SUPFAM" id="SSF57850">
    <property type="entry name" value="RING/U-box"/>
    <property type="match status" value="1"/>
</dbReference>
<feature type="domain" description="RING-type" evidence="6">
    <location>
        <begin position="14"/>
        <end position="55"/>
    </location>
</feature>
<reference evidence="8 9" key="1">
    <citation type="journal article" date="2007" name="Science">
        <title>The Chlamydomonas genome reveals the evolution of key animal and plant functions.</title>
        <authorList>
            <person name="Merchant S.S."/>
            <person name="Prochnik S.E."/>
            <person name="Vallon O."/>
            <person name="Harris E.H."/>
            <person name="Karpowicz S.J."/>
            <person name="Witman G.B."/>
            <person name="Terry A."/>
            <person name="Salamov A."/>
            <person name="Fritz-Laylin L.K."/>
            <person name="Marechal-Drouard L."/>
            <person name="Marshall W.F."/>
            <person name="Qu L.H."/>
            <person name="Nelson D.R."/>
            <person name="Sanderfoot A.A."/>
            <person name="Spalding M.H."/>
            <person name="Kapitonov V.V."/>
            <person name="Ren Q."/>
            <person name="Ferris P."/>
            <person name="Lindquist E."/>
            <person name="Shapiro H."/>
            <person name="Lucas S.M."/>
            <person name="Grimwood J."/>
            <person name="Schmutz J."/>
            <person name="Cardol P."/>
            <person name="Cerutti H."/>
            <person name="Chanfreau G."/>
            <person name="Chen C.L."/>
            <person name="Cognat V."/>
            <person name="Croft M.T."/>
            <person name="Dent R."/>
            <person name="Dutcher S."/>
            <person name="Fernandez E."/>
            <person name="Fukuzawa H."/>
            <person name="Gonzalez-Ballester D."/>
            <person name="Gonzalez-Halphen D."/>
            <person name="Hallmann A."/>
            <person name="Hanikenne M."/>
            <person name="Hippler M."/>
            <person name="Inwood W."/>
            <person name="Jabbari K."/>
            <person name="Kalanon M."/>
            <person name="Kuras R."/>
            <person name="Lefebvre P.A."/>
            <person name="Lemaire S.D."/>
            <person name="Lobanov A.V."/>
            <person name="Lohr M."/>
            <person name="Manuell A."/>
            <person name="Meier I."/>
            <person name="Mets L."/>
            <person name="Mittag M."/>
            <person name="Mittelmeier T."/>
            <person name="Moroney J.V."/>
            <person name="Moseley J."/>
            <person name="Napoli C."/>
            <person name="Nedelcu A.M."/>
            <person name="Niyogi K."/>
            <person name="Novoselov S.V."/>
            <person name="Paulsen I.T."/>
            <person name="Pazour G."/>
            <person name="Purton S."/>
            <person name="Ral J.P."/>
            <person name="Riano-Pachon D.M."/>
            <person name="Riekhof W."/>
            <person name="Rymarquis L."/>
            <person name="Schroda M."/>
            <person name="Stern D."/>
            <person name="Umen J."/>
            <person name="Willows R."/>
            <person name="Wilson N."/>
            <person name="Zimmer S.L."/>
            <person name="Allmer J."/>
            <person name="Balk J."/>
            <person name="Bisova K."/>
            <person name="Chen C.J."/>
            <person name="Elias M."/>
            <person name="Gendler K."/>
            <person name="Hauser C."/>
            <person name="Lamb M.R."/>
            <person name="Ledford H."/>
            <person name="Long J.C."/>
            <person name="Minagawa J."/>
            <person name="Page M.D."/>
            <person name="Pan J."/>
            <person name="Pootakham W."/>
            <person name="Roje S."/>
            <person name="Rose A."/>
            <person name="Stahlberg E."/>
            <person name="Terauchi A.M."/>
            <person name="Yang P."/>
            <person name="Ball S."/>
            <person name="Bowler C."/>
            <person name="Dieckmann C.L."/>
            <person name="Gladyshev V.N."/>
            <person name="Green P."/>
            <person name="Jorgensen R."/>
            <person name="Mayfield S."/>
            <person name="Mueller-Roeber B."/>
            <person name="Rajamani S."/>
            <person name="Sayre R.T."/>
            <person name="Brokstein P."/>
            <person name="Dubchak I."/>
            <person name="Goodstein D."/>
            <person name="Hornick L."/>
            <person name="Huang Y.W."/>
            <person name="Jhaveri J."/>
            <person name="Luo Y."/>
            <person name="Martinez D."/>
            <person name="Ngau W.C."/>
            <person name="Otillar B."/>
            <person name="Poliakov A."/>
            <person name="Porter A."/>
            <person name="Szajkowski L."/>
            <person name="Werner G."/>
            <person name="Zhou K."/>
            <person name="Grigoriev I.V."/>
            <person name="Rokhsar D.S."/>
            <person name="Grossman A.R."/>
        </authorList>
    </citation>
    <scope>NUCLEOTIDE SEQUENCE [LARGE SCALE GENOMIC DNA]</scope>
    <source>
        <strain evidence="9">CC-503</strain>
    </source>
</reference>
<evidence type="ECO:0000313" key="8">
    <source>
        <dbReference type="EMBL" id="PNW71898.1"/>
    </source>
</evidence>
<dbReference type="GO" id="GO:0008270">
    <property type="term" value="F:zinc ion binding"/>
    <property type="evidence" value="ECO:0007669"/>
    <property type="project" value="UniProtKB-KW"/>
</dbReference>
<dbReference type="OrthoDB" id="443981at2759"/>
<feature type="domain" description="FYVE-type" evidence="7">
    <location>
        <begin position="319"/>
        <end position="381"/>
    </location>
</feature>
<dbReference type="InterPro" id="IPR013083">
    <property type="entry name" value="Znf_RING/FYVE/PHD"/>
</dbReference>
<feature type="compositionally biased region" description="Low complexity" evidence="5">
    <location>
        <begin position="259"/>
        <end position="273"/>
    </location>
</feature>
<evidence type="ECO:0000256" key="5">
    <source>
        <dbReference type="SAM" id="MobiDB-lite"/>
    </source>
</evidence>
<dbReference type="PaxDb" id="3055-EDO98806"/>
<dbReference type="SMART" id="SM00184">
    <property type="entry name" value="RING"/>
    <property type="match status" value="1"/>
</dbReference>
<dbReference type="Gene3D" id="3.30.40.10">
    <property type="entry name" value="Zinc/RING finger domain, C3HC4 (zinc finger)"/>
    <property type="match status" value="2"/>
</dbReference>
<feature type="compositionally biased region" description="Gly residues" evidence="5">
    <location>
        <begin position="295"/>
        <end position="304"/>
    </location>
</feature>
<sequence>MGVGGGSDVEIPQCPVCCETLGRWGGPATLPCGHNGCVECFQQVQQRNAQCPLCRASFGKDLKLSCNHELEDLIRLATMLFVDESSRRDGWEAFPSTAHTADSYATELQRAHQQANARGRANAAAAAAARPAGPGATGAAGAGNGAAAAGGFSLGNLALSGLGSLGLGALLGGSSENPNALEDLHDIMTTDPLAAAAGGGGGSPVGGRRRRHSDGEGDPYSEYGEGEYGAGPHELGHGRGGSGGNEISPSTHPSAPYLADGARAGAGAAQRRPGAGGGSSTWDPIGSSMSTLIPGLGGNGSGSGGPAVLSLEPPLWLPDSHAAECLSCHLPFRAFTRLRHHCRLCGKIFCSACCHKRALLPPKYGVRTPQRVCELCWSVLTPHQQLLAGTMAAAAQAPVQDSPDAISLRAWLNSPWTSNLGEDIFKGANLLTTFVKAIHRHPEADLPTAALQGAQGLALLTVARVAAGWSLSFGTGLVVARTQDGGWSAPCAVSAAGMGWGLQLGGQLTDVLLVLRSREALAGLCGGLGAGVVVGGVAALSLGPLGRHADAGVVLNPNNGTSASAYGYSLSRGAFVGLSLDSSLLCVRNQVNHDFYGYPVTPRQLLLEAAVPQPPAACMLYEGIRALLHRFESRRRLVHSRHSFSSSSSTHNGGASASDGFVLVRHRGGGGGGGAAAAAASGDDLYADTSAPPQLVAMAHAAPVMPSAPSAPALLPGGDMHAAPVLRW</sequence>